<evidence type="ECO:0000256" key="5">
    <source>
        <dbReference type="PROSITE-ProRule" id="PRU00339"/>
    </source>
</evidence>
<evidence type="ECO:0000256" key="7">
    <source>
        <dbReference type="SAM" id="MobiDB-lite"/>
    </source>
</evidence>
<dbReference type="InterPro" id="IPR011990">
    <property type="entry name" value="TPR-like_helical_dom_sf"/>
</dbReference>
<dbReference type="PANTHER" id="PTHR46423:SF1">
    <property type="entry name" value="RNA POLYMERASE II-ASSOCIATED PROTEIN 3"/>
    <property type="match status" value="1"/>
</dbReference>
<keyword evidence="1" id="KW-0677">Repeat</keyword>
<evidence type="ECO:0000256" key="6">
    <source>
        <dbReference type="SAM" id="Coils"/>
    </source>
</evidence>
<feature type="compositionally biased region" description="Acidic residues" evidence="7">
    <location>
        <begin position="272"/>
        <end position="281"/>
    </location>
</feature>
<feature type="coiled-coil region" evidence="6">
    <location>
        <begin position="58"/>
        <end position="92"/>
    </location>
</feature>
<dbReference type="PANTHER" id="PTHR46423">
    <property type="entry name" value="RNA POLYMERASE II-ASSOCIATED PROTEIN 3"/>
    <property type="match status" value="1"/>
</dbReference>
<proteinExistence type="inferred from homology"/>
<evidence type="ECO:0000256" key="4">
    <source>
        <dbReference type="ARBA" id="ARBA00040133"/>
    </source>
</evidence>
<evidence type="ECO:0000259" key="8">
    <source>
        <dbReference type="Pfam" id="PF13877"/>
    </source>
</evidence>
<evidence type="ECO:0000256" key="2">
    <source>
        <dbReference type="ARBA" id="ARBA00022803"/>
    </source>
</evidence>
<dbReference type="Pfam" id="PF13877">
    <property type="entry name" value="RPAP3_C"/>
    <property type="match status" value="1"/>
</dbReference>
<reference evidence="9 10" key="1">
    <citation type="submission" date="2020-08" db="EMBL/GenBank/DDBJ databases">
        <authorList>
            <person name="Newling K."/>
            <person name="Davey J."/>
            <person name="Forrester S."/>
        </authorList>
    </citation>
    <scope>NUCLEOTIDE SEQUENCE [LARGE SCALE GENOMIC DNA]</scope>
    <source>
        <strain evidence="10">Crithidia deanei Carvalho (ATCC PRA-265)</strain>
    </source>
</reference>
<dbReference type="SUPFAM" id="SSF48452">
    <property type="entry name" value="TPR-like"/>
    <property type="match status" value="1"/>
</dbReference>
<dbReference type="InterPro" id="IPR025986">
    <property type="entry name" value="RPAP3-like_C"/>
</dbReference>
<dbReference type="Proteomes" id="UP000515908">
    <property type="component" value="Chromosome 21"/>
</dbReference>
<gene>
    <name evidence="9" type="ORF">ADEAN_000909400</name>
</gene>
<organism evidence="9 10">
    <name type="scientific">Angomonas deanei</name>
    <dbReference type="NCBI Taxonomy" id="59799"/>
    <lineage>
        <taxon>Eukaryota</taxon>
        <taxon>Discoba</taxon>
        <taxon>Euglenozoa</taxon>
        <taxon>Kinetoplastea</taxon>
        <taxon>Metakinetoplastina</taxon>
        <taxon>Trypanosomatida</taxon>
        <taxon>Trypanosomatidae</taxon>
        <taxon>Strigomonadinae</taxon>
        <taxon>Angomonas</taxon>
    </lineage>
</organism>
<name>A0A7G2CTL4_9TRYP</name>
<comment type="similarity">
    <text evidence="3">Belongs to the RPAP3 family.</text>
</comment>
<feature type="region of interest" description="Disordered" evidence="7">
    <location>
        <begin position="253"/>
        <end position="304"/>
    </location>
</feature>
<dbReference type="VEuPathDB" id="TriTrypDB:ADEAN_000909400"/>
<evidence type="ECO:0000313" key="10">
    <source>
        <dbReference type="Proteomes" id="UP000515908"/>
    </source>
</evidence>
<keyword evidence="2 5" id="KW-0802">TPR repeat</keyword>
<dbReference type="GO" id="GO:0101031">
    <property type="term" value="C:protein folding chaperone complex"/>
    <property type="evidence" value="ECO:0007669"/>
    <property type="project" value="TreeGrafter"/>
</dbReference>
<dbReference type="InterPro" id="IPR019734">
    <property type="entry name" value="TPR_rpt"/>
</dbReference>
<dbReference type="EMBL" id="LR877165">
    <property type="protein sequence ID" value="CAD2221562.1"/>
    <property type="molecule type" value="Genomic_DNA"/>
</dbReference>
<feature type="repeat" description="TPR" evidence="5">
    <location>
        <begin position="129"/>
        <end position="162"/>
    </location>
</feature>
<sequence length="513" mass="58365">MHYINTRVRLSSFSLFFFCPHIFHESDAVDQPMFSSSPFMPLQVYQVRHMQHNIIGSIKQQSEDLRDELNDLNEWENRLKKLEESRKRMNSEADEVIPPVRGTVPSIKDAIDKQTNNSSREQAPREDPVQIAKERGNEYFRVGNVPDAIHSYTTGIDLDPSGPSAHVLYGNRAMCHLKQEKWEDAEKDASMCVELDRSYAKGYFRRAIARKHLKKLKESRSDLEAVLALVPNDPSATSEMEVVTRMLKVERDRLQGTSDAPQKKKIAIKEVESDDEEDDGDDEKKARPTAATPETNAEQTQRDNRIRQHMAELEEARLNAERKGAEDALKEEKAHELRRRRDNRVEVIEECEEPEKMANEGTKHVDPVDSSEPVSTPTTDEPVVRRARSKPNKTTLSPPGSFTEFERVFLDVVNDDELRDYYVGLLNPAGLPSLFGSNLTSDILVGLLHSFKQMPGSSAFQFLKGISKINRVEDIALFFNPSEKKLLEDVISLVQSSGAPQNEINQIKKKLLI</sequence>
<dbReference type="AlphaFoldDB" id="A0A7G2CTL4"/>
<dbReference type="InterPro" id="IPR051966">
    <property type="entry name" value="RPAP3"/>
</dbReference>
<keyword evidence="10" id="KW-1185">Reference proteome</keyword>
<feature type="compositionally biased region" description="Basic and acidic residues" evidence="7">
    <location>
        <begin position="318"/>
        <end position="335"/>
    </location>
</feature>
<feature type="domain" description="RNA-polymerase II-associated protein 3-like C-terminal" evidence="8">
    <location>
        <begin position="398"/>
        <end position="484"/>
    </location>
</feature>
<dbReference type="Gene3D" id="1.25.40.10">
    <property type="entry name" value="Tetratricopeptide repeat domain"/>
    <property type="match status" value="1"/>
</dbReference>
<evidence type="ECO:0000256" key="1">
    <source>
        <dbReference type="ARBA" id="ARBA00022737"/>
    </source>
</evidence>
<feature type="region of interest" description="Disordered" evidence="7">
    <location>
        <begin position="354"/>
        <end position="398"/>
    </location>
</feature>
<feature type="compositionally biased region" description="Basic and acidic residues" evidence="7">
    <location>
        <begin position="354"/>
        <end position="367"/>
    </location>
</feature>
<evidence type="ECO:0000313" key="9">
    <source>
        <dbReference type="EMBL" id="CAD2221562.1"/>
    </source>
</evidence>
<accession>A0A7G2CTL4</accession>
<keyword evidence="6" id="KW-0175">Coiled coil</keyword>
<dbReference type="PROSITE" id="PS50005">
    <property type="entry name" value="TPR"/>
    <property type="match status" value="1"/>
</dbReference>
<dbReference type="OrthoDB" id="629492at2759"/>
<feature type="region of interest" description="Disordered" evidence="7">
    <location>
        <begin position="318"/>
        <end position="340"/>
    </location>
</feature>
<dbReference type="SMART" id="SM00028">
    <property type="entry name" value="TPR"/>
    <property type="match status" value="3"/>
</dbReference>
<protein>
    <recommendedName>
        <fullName evidence="4">RNA polymerase II-associated protein 3</fullName>
    </recommendedName>
</protein>
<evidence type="ECO:0000256" key="3">
    <source>
        <dbReference type="ARBA" id="ARBA00038275"/>
    </source>
</evidence>